<gene>
    <name evidence="11" type="ORF">GIB67_032246</name>
</gene>
<keyword evidence="5" id="KW-0677">Repeat</keyword>
<feature type="repeat" description="WD" evidence="10">
    <location>
        <begin position="61"/>
        <end position="92"/>
    </location>
</feature>
<evidence type="ECO:0000256" key="8">
    <source>
        <dbReference type="ARBA" id="ARBA00022989"/>
    </source>
</evidence>
<dbReference type="Proteomes" id="UP000541444">
    <property type="component" value="Unassembled WGS sequence"/>
</dbReference>
<evidence type="ECO:0000256" key="2">
    <source>
        <dbReference type="ARBA" id="ARBA00022448"/>
    </source>
</evidence>
<keyword evidence="6" id="KW-0256">Endoplasmic reticulum</keyword>
<keyword evidence="8" id="KW-1133">Transmembrane helix</keyword>
<dbReference type="GO" id="GO:0005085">
    <property type="term" value="F:guanyl-nucleotide exchange factor activity"/>
    <property type="evidence" value="ECO:0007669"/>
    <property type="project" value="InterPro"/>
</dbReference>
<dbReference type="InterPro" id="IPR045260">
    <property type="entry name" value="Sec12-like"/>
</dbReference>
<comment type="caution">
    <text evidence="11">The sequence shown here is derived from an EMBL/GenBank/DDBJ whole genome shotgun (WGS) entry which is preliminary data.</text>
</comment>
<evidence type="ECO:0000256" key="7">
    <source>
        <dbReference type="ARBA" id="ARBA00022927"/>
    </source>
</evidence>
<comment type="subcellular location">
    <subcellularLocation>
        <location evidence="1">Endoplasmic reticulum membrane</location>
        <topology evidence="1">Single-pass membrane protein</topology>
    </subcellularLocation>
</comment>
<keyword evidence="2" id="KW-0813">Transport</keyword>
<dbReference type="PROSITE" id="PS00678">
    <property type="entry name" value="WD_REPEATS_1"/>
    <property type="match status" value="1"/>
</dbReference>
<sequence>MWLSTEDYLLLLGSVDLRVFLHTSSSGLDLPMKDGRLSIFEWPSLHIHLDDSRAHKSFQDLDISLDSEFLASTSTDGSARIWNINEGVPLTSLTRNSTKRFIFYNFLGDEKIECCRFSKDGTKLFLFCTIQKGDKVVTVVWDISTWNTIGHKRLLWY</sequence>
<dbReference type="Pfam" id="PF00400">
    <property type="entry name" value="WD40"/>
    <property type="match status" value="1"/>
</dbReference>
<evidence type="ECO:0000256" key="6">
    <source>
        <dbReference type="ARBA" id="ARBA00022824"/>
    </source>
</evidence>
<reference evidence="11 12" key="1">
    <citation type="journal article" date="2020" name="IScience">
        <title>Genome Sequencing of the Endangered Kingdonia uniflora (Circaeasteraceae, Ranunculales) Reveals Potential Mechanisms of Evolutionary Specialization.</title>
        <authorList>
            <person name="Sun Y."/>
            <person name="Deng T."/>
            <person name="Zhang A."/>
            <person name="Moore M.J."/>
            <person name="Landis J.B."/>
            <person name="Lin N."/>
            <person name="Zhang H."/>
            <person name="Zhang X."/>
            <person name="Huang J."/>
            <person name="Zhang X."/>
            <person name="Sun H."/>
            <person name="Wang H."/>
        </authorList>
    </citation>
    <scope>NUCLEOTIDE SEQUENCE [LARGE SCALE GENOMIC DNA]</scope>
    <source>
        <strain evidence="11">TB1705</strain>
        <tissue evidence="11">Leaf</tissue>
    </source>
</reference>
<dbReference type="SUPFAM" id="SSF50978">
    <property type="entry name" value="WD40 repeat-like"/>
    <property type="match status" value="1"/>
</dbReference>
<proteinExistence type="predicted"/>
<dbReference type="PANTHER" id="PTHR23284:SF2">
    <property type="entry name" value="SEC12-LIKE PROTEIN 1"/>
    <property type="match status" value="1"/>
</dbReference>
<evidence type="ECO:0000256" key="5">
    <source>
        <dbReference type="ARBA" id="ARBA00022737"/>
    </source>
</evidence>
<name>A0A7J7MX24_9MAGN</name>
<protein>
    <submittedName>
        <fullName evidence="11">Uncharacterized protein</fullName>
    </submittedName>
</protein>
<dbReference type="GO" id="GO:0015031">
    <property type="term" value="P:protein transport"/>
    <property type="evidence" value="ECO:0007669"/>
    <property type="project" value="UniProtKB-KW"/>
</dbReference>
<dbReference type="Gene3D" id="2.130.10.10">
    <property type="entry name" value="YVTN repeat-like/Quinoprotein amine dehydrogenase"/>
    <property type="match status" value="1"/>
</dbReference>
<keyword evidence="3 10" id="KW-0853">WD repeat</keyword>
<dbReference type="EMBL" id="JACGCM010001193">
    <property type="protein sequence ID" value="KAF6159475.1"/>
    <property type="molecule type" value="Genomic_DNA"/>
</dbReference>
<dbReference type="GO" id="GO:0003400">
    <property type="term" value="P:regulation of COPII vesicle coating"/>
    <property type="evidence" value="ECO:0007669"/>
    <property type="project" value="TreeGrafter"/>
</dbReference>
<dbReference type="InterPro" id="IPR015943">
    <property type="entry name" value="WD40/YVTN_repeat-like_dom_sf"/>
</dbReference>
<dbReference type="GO" id="GO:0006888">
    <property type="term" value="P:endoplasmic reticulum to Golgi vesicle-mediated transport"/>
    <property type="evidence" value="ECO:0007669"/>
    <property type="project" value="TreeGrafter"/>
</dbReference>
<evidence type="ECO:0000256" key="1">
    <source>
        <dbReference type="ARBA" id="ARBA00004389"/>
    </source>
</evidence>
<dbReference type="AlphaFoldDB" id="A0A7J7MX24"/>
<dbReference type="GO" id="GO:0005789">
    <property type="term" value="C:endoplasmic reticulum membrane"/>
    <property type="evidence" value="ECO:0007669"/>
    <property type="project" value="UniProtKB-SubCell"/>
</dbReference>
<evidence type="ECO:0000256" key="10">
    <source>
        <dbReference type="PROSITE-ProRule" id="PRU00221"/>
    </source>
</evidence>
<keyword evidence="7" id="KW-0653">Protein transport</keyword>
<dbReference type="PROSITE" id="PS50082">
    <property type="entry name" value="WD_REPEATS_2"/>
    <property type="match status" value="1"/>
</dbReference>
<dbReference type="InterPro" id="IPR019775">
    <property type="entry name" value="WD40_repeat_CS"/>
</dbReference>
<dbReference type="InterPro" id="IPR001680">
    <property type="entry name" value="WD40_rpt"/>
</dbReference>
<evidence type="ECO:0000256" key="3">
    <source>
        <dbReference type="ARBA" id="ARBA00022574"/>
    </source>
</evidence>
<evidence type="ECO:0000256" key="9">
    <source>
        <dbReference type="ARBA" id="ARBA00023136"/>
    </source>
</evidence>
<evidence type="ECO:0000256" key="4">
    <source>
        <dbReference type="ARBA" id="ARBA00022692"/>
    </source>
</evidence>
<evidence type="ECO:0000313" key="12">
    <source>
        <dbReference type="Proteomes" id="UP000541444"/>
    </source>
</evidence>
<keyword evidence="9" id="KW-0472">Membrane</keyword>
<dbReference type="PANTHER" id="PTHR23284">
    <property type="entry name" value="PROLACTIN REGULATORY ELEMENT BINDING PROTEIN"/>
    <property type="match status" value="1"/>
</dbReference>
<dbReference type="InterPro" id="IPR036322">
    <property type="entry name" value="WD40_repeat_dom_sf"/>
</dbReference>
<evidence type="ECO:0000313" key="11">
    <source>
        <dbReference type="EMBL" id="KAF6159475.1"/>
    </source>
</evidence>
<keyword evidence="12" id="KW-1185">Reference proteome</keyword>
<accession>A0A7J7MX24</accession>
<dbReference type="OrthoDB" id="538223at2759"/>
<keyword evidence="4" id="KW-0812">Transmembrane</keyword>
<organism evidence="11 12">
    <name type="scientific">Kingdonia uniflora</name>
    <dbReference type="NCBI Taxonomy" id="39325"/>
    <lineage>
        <taxon>Eukaryota</taxon>
        <taxon>Viridiplantae</taxon>
        <taxon>Streptophyta</taxon>
        <taxon>Embryophyta</taxon>
        <taxon>Tracheophyta</taxon>
        <taxon>Spermatophyta</taxon>
        <taxon>Magnoliopsida</taxon>
        <taxon>Ranunculales</taxon>
        <taxon>Circaeasteraceae</taxon>
        <taxon>Kingdonia</taxon>
    </lineage>
</organism>